<dbReference type="AlphaFoldDB" id="A0A2K9EAQ3"/>
<dbReference type="GO" id="GO:0032787">
    <property type="term" value="P:monocarboxylic acid metabolic process"/>
    <property type="evidence" value="ECO:0007669"/>
    <property type="project" value="UniProtKB-ARBA"/>
</dbReference>
<organism evidence="4 5">
    <name type="scientific">Acetivibrio saccincola</name>
    <dbReference type="NCBI Taxonomy" id="1677857"/>
    <lineage>
        <taxon>Bacteria</taxon>
        <taxon>Bacillati</taxon>
        <taxon>Bacillota</taxon>
        <taxon>Clostridia</taxon>
        <taxon>Eubacteriales</taxon>
        <taxon>Oscillospiraceae</taxon>
        <taxon>Acetivibrio</taxon>
    </lineage>
</organism>
<dbReference type="GO" id="GO:0004316">
    <property type="term" value="F:3-oxoacyl-[acyl-carrier-protein] reductase (NADPH) activity"/>
    <property type="evidence" value="ECO:0007669"/>
    <property type="project" value="UniProtKB-EC"/>
</dbReference>
<comment type="similarity">
    <text evidence="1">Belongs to the short-chain dehydrogenases/reductases (SDR) family.</text>
</comment>
<evidence type="ECO:0000256" key="1">
    <source>
        <dbReference type="ARBA" id="ARBA00006484"/>
    </source>
</evidence>
<dbReference type="InterPro" id="IPR002347">
    <property type="entry name" value="SDR_fam"/>
</dbReference>
<dbReference type="PANTHER" id="PTHR42879:SF2">
    <property type="entry name" value="3-OXOACYL-[ACYL-CARRIER-PROTEIN] REDUCTASE FABG"/>
    <property type="match status" value="1"/>
</dbReference>
<dbReference type="InterPro" id="IPR050259">
    <property type="entry name" value="SDR"/>
</dbReference>
<proteinExistence type="inferred from homology"/>
<name>A0A2K9EAQ3_9FIRM</name>
<gene>
    <name evidence="4" type="primary">fabG1</name>
    <name evidence="4" type="ORF">HVS_01505</name>
</gene>
<dbReference type="PANTHER" id="PTHR42879">
    <property type="entry name" value="3-OXOACYL-(ACYL-CARRIER-PROTEIN) REDUCTASE"/>
    <property type="match status" value="1"/>
</dbReference>
<dbReference type="PRINTS" id="PR00080">
    <property type="entry name" value="SDRFAMILY"/>
</dbReference>
<dbReference type="EMBL" id="CP025197">
    <property type="protein sequence ID" value="AUG56265.1"/>
    <property type="molecule type" value="Genomic_DNA"/>
</dbReference>
<keyword evidence="2 4" id="KW-0560">Oxidoreductase</keyword>
<dbReference type="EC" id="1.1.1.100" evidence="4"/>
<accession>A0A2K9EAQ3</accession>
<dbReference type="SUPFAM" id="SSF51735">
    <property type="entry name" value="NAD(P)-binding Rossmann-fold domains"/>
    <property type="match status" value="1"/>
</dbReference>
<evidence type="ECO:0000313" key="4">
    <source>
        <dbReference type="EMBL" id="AUG56265.1"/>
    </source>
</evidence>
<keyword evidence="5" id="KW-1185">Reference proteome</keyword>
<evidence type="ECO:0000256" key="2">
    <source>
        <dbReference type="ARBA" id="ARBA00023002"/>
    </source>
</evidence>
<evidence type="ECO:0000256" key="3">
    <source>
        <dbReference type="ARBA" id="ARBA00023221"/>
    </source>
</evidence>
<sequence>MANEKVALVTGGSRGLGRAIVENFINNGYKVAFTYLNSEENAKEICKLYGDNVLPLRADASDYKRAFEVVREVVSTYGSLGVLLNNVASAKDKPIWEMDLESWNFGITNTLGSCFNYTRAVVDIFMKNKKGKIINIGSINGIRGREGSVSYSTAKAGIIGFTKTIAKELGEYNINVNLVAPGFIDTDGQKNTSQLIRKLVLNECTIRKLSTPQEIAYVVEFLASEKADNITGQIIQVDNGQYI</sequence>
<dbReference type="FunFam" id="3.40.50.720:FF:000173">
    <property type="entry name" value="3-oxoacyl-[acyl-carrier protein] reductase"/>
    <property type="match status" value="1"/>
</dbReference>
<reference evidence="4 5" key="1">
    <citation type="submission" date="2017-12" db="EMBL/GenBank/DDBJ databases">
        <title>Complete genome sequence of Herbivorax saccincola GGR1, a novel Cellulosome-producing hydrolytic bacterium in a thermophilic biogas plant, established by Illumina and Nanopore MinION sequencing.</title>
        <authorList>
            <person name="Pechtl A."/>
            <person name="Ruckert C."/>
            <person name="Koeck D.E."/>
            <person name="Maus I."/>
            <person name="Winkler A."/>
            <person name="Kalinowski J."/>
            <person name="Puhler A."/>
            <person name="Schwarz W.W."/>
            <person name="Zverlov V.V."/>
            <person name="Schluter A."/>
            <person name="Liebl W."/>
        </authorList>
    </citation>
    <scope>NUCLEOTIDE SEQUENCE [LARGE SCALE GENOMIC DNA]</scope>
    <source>
        <strain evidence="5">SR1</strain>
    </source>
</reference>
<dbReference type="InterPro" id="IPR020904">
    <property type="entry name" value="Sc_DH/Rdtase_CS"/>
</dbReference>
<dbReference type="InterPro" id="IPR036291">
    <property type="entry name" value="NAD(P)-bd_dom_sf"/>
</dbReference>
<evidence type="ECO:0000313" key="5">
    <source>
        <dbReference type="Proteomes" id="UP000233534"/>
    </source>
</evidence>
<dbReference type="PROSITE" id="PS00061">
    <property type="entry name" value="ADH_SHORT"/>
    <property type="match status" value="1"/>
</dbReference>
<dbReference type="Gene3D" id="3.40.50.720">
    <property type="entry name" value="NAD(P)-binding Rossmann-like Domain"/>
    <property type="match status" value="1"/>
</dbReference>
<keyword evidence="3" id="KW-0753">Steroid metabolism</keyword>
<dbReference type="RefSeq" id="WP_159063340.1">
    <property type="nucleotide sequence ID" value="NZ_CP025197.1"/>
</dbReference>
<dbReference type="PRINTS" id="PR00081">
    <property type="entry name" value="GDHRDH"/>
</dbReference>
<protein>
    <submittedName>
        <fullName evidence="4">3-oxoacyl-[acyl-carrier-protein] reductase FabG</fullName>
        <ecNumber evidence="4">1.1.1.100</ecNumber>
    </submittedName>
</protein>
<keyword evidence="3" id="KW-0443">Lipid metabolism</keyword>
<dbReference type="Proteomes" id="UP000233534">
    <property type="component" value="Chromosome"/>
</dbReference>
<dbReference type="GO" id="GO:0008202">
    <property type="term" value="P:steroid metabolic process"/>
    <property type="evidence" value="ECO:0007669"/>
    <property type="project" value="UniProtKB-KW"/>
</dbReference>
<dbReference type="KEGG" id="hsc:HVS_01505"/>
<dbReference type="Pfam" id="PF13561">
    <property type="entry name" value="adh_short_C2"/>
    <property type="match status" value="1"/>
</dbReference>